<dbReference type="InterPro" id="IPR000182">
    <property type="entry name" value="GNAT_dom"/>
</dbReference>
<proteinExistence type="predicted"/>
<organism evidence="2 3">
    <name type="scientific">Dyella japonica A8</name>
    <dbReference type="NCBI Taxonomy" id="1217721"/>
    <lineage>
        <taxon>Bacteria</taxon>
        <taxon>Pseudomonadati</taxon>
        <taxon>Pseudomonadota</taxon>
        <taxon>Gammaproteobacteria</taxon>
        <taxon>Lysobacterales</taxon>
        <taxon>Rhodanobacteraceae</taxon>
        <taxon>Dyella</taxon>
    </lineage>
</organism>
<dbReference type="GO" id="GO:0016747">
    <property type="term" value="F:acyltransferase activity, transferring groups other than amino-acyl groups"/>
    <property type="evidence" value="ECO:0007669"/>
    <property type="project" value="InterPro"/>
</dbReference>
<accession>A0A075JZF4</accession>
<dbReference type="PANTHER" id="PTHR43610:SF1">
    <property type="entry name" value="N-ACETYLTRANSFERASE DOMAIN-CONTAINING PROTEIN"/>
    <property type="match status" value="1"/>
</dbReference>
<dbReference type="PANTHER" id="PTHR43610">
    <property type="entry name" value="BLL6696 PROTEIN"/>
    <property type="match status" value="1"/>
</dbReference>
<dbReference type="PATRIC" id="fig|1217721.7.peg.1360"/>
<dbReference type="InterPro" id="IPR016181">
    <property type="entry name" value="Acyl_CoA_acyltransferase"/>
</dbReference>
<reference evidence="2 3" key="1">
    <citation type="submission" date="2014-07" db="EMBL/GenBank/DDBJ databases">
        <title>Complete Genome Sequence of Dyella japonica Strain A8 Isolated from Malaysian Tropical Soil.</title>
        <authorList>
            <person name="Hui R.K.H."/>
            <person name="Chen J.-W."/>
            <person name="Chan K.-G."/>
            <person name="Leung F.C.C."/>
        </authorList>
    </citation>
    <scope>NUCLEOTIDE SEQUENCE [LARGE SCALE GENOMIC DNA]</scope>
    <source>
        <strain evidence="2 3">A8</strain>
    </source>
</reference>
<name>A0A075JZF4_9GAMM</name>
<keyword evidence="2" id="KW-0808">Transferase</keyword>
<dbReference type="Proteomes" id="UP000027987">
    <property type="component" value="Chromosome"/>
</dbReference>
<dbReference type="PROSITE" id="PS51186">
    <property type="entry name" value="GNAT"/>
    <property type="match status" value="1"/>
</dbReference>
<evidence type="ECO:0000313" key="3">
    <source>
        <dbReference type="Proteomes" id="UP000027987"/>
    </source>
</evidence>
<evidence type="ECO:0000313" key="2">
    <source>
        <dbReference type="EMBL" id="AIF46945.1"/>
    </source>
</evidence>
<dbReference type="SUPFAM" id="SSF55729">
    <property type="entry name" value="Acyl-CoA N-acyltransferases (Nat)"/>
    <property type="match status" value="1"/>
</dbReference>
<evidence type="ECO:0000259" key="1">
    <source>
        <dbReference type="PROSITE" id="PS51186"/>
    </source>
</evidence>
<protein>
    <submittedName>
        <fullName evidence="2">GNAT family acetyltransferase</fullName>
    </submittedName>
</protein>
<dbReference type="Pfam" id="PF13302">
    <property type="entry name" value="Acetyltransf_3"/>
    <property type="match status" value="1"/>
</dbReference>
<dbReference type="EMBL" id="CP008884">
    <property type="protein sequence ID" value="AIF46945.1"/>
    <property type="molecule type" value="Genomic_DNA"/>
</dbReference>
<dbReference type="Gene3D" id="3.40.630.30">
    <property type="match status" value="1"/>
</dbReference>
<dbReference type="OrthoDB" id="5295305at2"/>
<keyword evidence="3" id="KW-1185">Reference proteome</keyword>
<gene>
    <name evidence="2" type="ORF">HY57_06525</name>
</gene>
<dbReference type="STRING" id="1217721.HY57_06525"/>
<feature type="domain" description="N-acetyltransferase" evidence="1">
    <location>
        <begin position="1"/>
        <end position="163"/>
    </location>
</feature>
<sequence length="179" mass="20297">MEEEHLDALFDVGRDRDIWRLTSVDYSDPAIFYQSFKTALQDRALGKAYPFLVCLRGSGRIIGTTRILDIHPDDKKVEIGVTWIASEFWGTGINMECKQLLLTFCFDTLGVGRVQFRAKADNARSRRALEKVGATFEGILRRDKIEPNGKPRNTAFYSIVSDEWPSVKSHLASQLATPR</sequence>
<dbReference type="HOGENOM" id="CLU_013985_1_0_6"/>
<dbReference type="AlphaFoldDB" id="A0A075JZF4"/>
<dbReference type="KEGG" id="dja:HY57_06525"/>